<name>A0ABN2GQF4_9MICO</name>
<dbReference type="EMBL" id="BAAAPK010000001">
    <property type="protein sequence ID" value="GAA1675141.1"/>
    <property type="molecule type" value="Genomic_DNA"/>
</dbReference>
<sequence>MHSAVSSAPSSARADPVAHALDLAATHITQAVVGVAASNPVVLIDGRSGSGKTSLARRLVAQWPLRGRVQLVALDSLYPGWDGLRDGVELARDAILRPHARGLVGVWQRWDWEVGAPAEAHAVDPSLPLIVEGSGLLTAETSALGDVRVWLESPAPSRMRRALARDGDTYRPHWARWAAQEEEHLVTDGPPLRATHVFAIP</sequence>
<evidence type="ECO:0000313" key="2">
    <source>
        <dbReference type="Proteomes" id="UP001500596"/>
    </source>
</evidence>
<reference evidence="1 2" key="1">
    <citation type="journal article" date="2019" name="Int. J. Syst. Evol. Microbiol.">
        <title>The Global Catalogue of Microorganisms (GCM) 10K type strain sequencing project: providing services to taxonomists for standard genome sequencing and annotation.</title>
        <authorList>
            <consortium name="The Broad Institute Genomics Platform"/>
            <consortium name="The Broad Institute Genome Sequencing Center for Infectious Disease"/>
            <person name="Wu L."/>
            <person name="Ma J."/>
        </authorList>
    </citation>
    <scope>NUCLEOTIDE SEQUENCE [LARGE SCALE GENOMIC DNA]</scope>
    <source>
        <strain evidence="1 2">JCM 15575</strain>
    </source>
</reference>
<keyword evidence="2" id="KW-1185">Reference proteome</keyword>
<dbReference type="SUPFAM" id="SSF52540">
    <property type="entry name" value="P-loop containing nucleoside triphosphate hydrolases"/>
    <property type="match status" value="1"/>
</dbReference>
<dbReference type="Proteomes" id="UP001500596">
    <property type="component" value="Unassembled WGS sequence"/>
</dbReference>
<comment type="caution">
    <text evidence="1">The sequence shown here is derived from an EMBL/GenBank/DDBJ whole genome shotgun (WGS) entry which is preliminary data.</text>
</comment>
<dbReference type="Gene3D" id="3.40.50.300">
    <property type="entry name" value="P-loop containing nucleotide triphosphate hydrolases"/>
    <property type="match status" value="1"/>
</dbReference>
<accession>A0ABN2GQF4</accession>
<dbReference type="NCBIfam" id="NF005115">
    <property type="entry name" value="PRK06547.1"/>
    <property type="match status" value="1"/>
</dbReference>
<dbReference type="InterPro" id="IPR027417">
    <property type="entry name" value="P-loop_NTPase"/>
</dbReference>
<proteinExistence type="predicted"/>
<organism evidence="1 2">
    <name type="scientific">Microbacterium lacus</name>
    <dbReference type="NCBI Taxonomy" id="415217"/>
    <lineage>
        <taxon>Bacteria</taxon>
        <taxon>Bacillati</taxon>
        <taxon>Actinomycetota</taxon>
        <taxon>Actinomycetes</taxon>
        <taxon>Micrococcales</taxon>
        <taxon>Microbacteriaceae</taxon>
        <taxon>Microbacterium</taxon>
    </lineage>
</organism>
<protein>
    <submittedName>
        <fullName evidence="1">AAA family ATPase</fullName>
    </submittedName>
</protein>
<gene>
    <name evidence="1" type="ORF">GCM10009807_18990</name>
</gene>
<evidence type="ECO:0000313" key="1">
    <source>
        <dbReference type="EMBL" id="GAA1675141.1"/>
    </source>
</evidence>